<dbReference type="InterPro" id="IPR045584">
    <property type="entry name" value="Pilin-like"/>
</dbReference>
<dbReference type="HOGENOM" id="CLU_2421523_0_0_6"/>
<evidence type="ECO:0000256" key="2">
    <source>
        <dbReference type="ARBA" id="ARBA00022448"/>
    </source>
</evidence>
<evidence type="ECO:0000256" key="3">
    <source>
        <dbReference type="ARBA" id="ARBA00022927"/>
    </source>
</evidence>
<evidence type="ECO:0000313" key="5">
    <source>
        <dbReference type="EMBL" id="EFL91112.1"/>
    </source>
</evidence>
<evidence type="ECO:0000256" key="1">
    <source>
        <dbReference type="ARBA" id="ARBA00004370"/>
    </source>
</evidence>
<evidence type="ECO:0000313" key="6">
    <source>
        <dbReference type="Proteomes" id="UP000005726"/>
    </source>
</evidence>
<organism evidence="5 6">
    <name type="scientific">Candidatus Regiella insecticola LSR1</name>
    <dbReference type="NCBI Taxonomy" id="663321"/>
    <lineage>
        <taxon>Bacteria</taxon>
        <taxon>Pseudomonadati</taxon>
        <taxon>Pseudomonadota</taxon>
        <taxon>Gammaproteobacteria</taxon>
        <taxon>Enterobacterales</taxon>
        <taxon>Enterobacteriaceae</taxon>
        <taxon>aphid secondary symbionts</taxon>
        <taxon>Candidatus Regiella</taxon>
    </lineage>
</organism>
<protein>
    <recommendedName>
        <fullName evidence="4">Trimeric autotransporter adhesin YadA-like stalk domain-containing protein</fullName>
    </recommendedName>
</protein>
<dbReference type="InterPro" id="IPR008635">
    <property type="entry name" value="Coiled_stalk_dom"/>
</dbReference>
<reference evidence="5" key="1">
    <citation type="journal article" date="2009" name="Environ. Microbiol.">
        <title>Dynamics of genome evolution in facultative symbionts of aphids.</title>
        <authorList>
            <person name="Degnan P.H."/>
            <person name="Leonardo T.E."/>
            <person name="Cass B.N."/>
            <person name="Hurwitz B."/>
            <person name="Stern D."/>
            <person name="Gibbs R.A."/>
            <person name="Richards S."/>
            <person name="Moran N.A."/>
        </authorList>
    </citation>
    <scope>NUCLEOTIDE SEQUENCE [LARGE SCALE GENOMIC DNA]</scope>
    <source>
        <strain evidence="5">LSR1</strain>
    </source>
</reference>
<dbReference type="GO" id="GO:0015031">
    <property type="term" value="P:protein transport"/>
    <property type="evidence" value="ECO:0007669"/>
    <property type="project" value="UniProtKB-KW"/>
</dbReference>
<dbReference type="GO" id="GO:0019867">
    <property type="term" value="C:outer membrane"/>
    <property type="evidence" value="ECO:0007669"/>
    <property type="project" value="InterPro"/>
</dbReference>
<dbReference type="EMBL" id="GL379746">
    <property type="protein sequence ID" value="EFL91112.1"/>
    <property type="molecule type" value="Genomic_DNA"/>
</dbReference>
<comment type="subcellular location">
    <subcellularLocation>
        <location evidence="1">Membrane</location>
    </subcellularLocation>
</comment>
<dbReference type="AlphaFoldDB" id="E0WV62"/>
<keyword evidence="2" id="KW-0813">Transport</keyword>
<gene>
    <name evidence="5" type="ORF">REG_1977</name>
</gene>
<proteinExistence type="predicted"/>
<accession>E0WV62</accession>
<evidence type="ECO:0000259" key="4">
    <source>
        <dbReference type="Pfam" id="PF05662"/>
    </source>
</evidence>
<name>E0WV62_9ENTR</name>
<dbReference type="Gene3D" id="3.30.1300.30">
    <property type="entry name" value="GSPII I/J protein-like"/>
    <property type="match status" value="1"/>
</dbReference>
<feature type="domain" description="Trimeric autotransporter adhesin YadA-like stalk" evidence="4">
    <location>
        <begin position="2"/>
        <end position="40"/>
    </location>
</feature>
<keyword evidence="6" id="KW-1185">Reference proteome</keyword>
<sequence length="91" mass="9822">MTGVKDGIADNDAVNLKQLKAHHRAIKKLDNRIDQVKNKLTAGIASSIAMAGIPQALMPLIPVYSVRRLRATVMDRQLLSASLKFLKAGSG</sequence>
<dbReference type="Proteomes" id="UP000005726">
    <property type="component" value="Unassembled WGS sequence"/>
</dbReference>
<dbReference type="SUPFAM" id="SSF54523">
    <property type="entry name" value="Pili subunits"/>
    <property type="match status" value="1"/>
</dbReference>
<keyword evidence="3" id="KW-0653">Protein transport</keyword>
<dbReference type="Pfam" id="PF05662">
    <property type="entry name" value="YadA_stalk"/>
    <property type="match status" value="1"/>
</dbReference>